<dbReference type="AlphaFoldDB" id="A0A183DFE9"/>
<organism evidence="5">
    <name type="scientific">Gongylonema pulchrum</name>
    <dbReference type="NCBI Taxonomy" id="637853"/>
    <lineage>
        <taxon>Eukaryota</taxon>
        <taxon>Metazoa</taxon>
        <taxon>Ecdysozoa</taxon>
        <taxon>Nematoda</taxon>
        <taxon>Chromadorea</taxon>
        <taxon>Rhabditida</taxon>
        <taxon>Spirurina</taxon>
        <taxon>Spiruromorpha</taxon>
        <taxon>Spiruroidea</taxon>
        <taxon>Gongylonematidae</taxon>
        <taxon>Gongylonema</taxon>
    </lineage>
</organism>
<dbReference type="Gene3D" id="2.60.40.10">
    <property type="entry name" value="Immunoglobulins"/>
    <property type="match status" value="1"/>
</dbReference>
<dbReference type="SUPFAM" id="SSF48726">
    <property type="entry name" value="Immunoglobulin"/>
    <property type="match status" value="1"/>
</dbReference>
<reference evidence="5" key="1">
    <citation type="submission" date="2016-06" db="UniProtKB">
        <authorList>
            <consortium name="WormBaseParasite"/>
        </authorList>
    </citation>
    <scope>IDENTIFICATION</scope>
</reference>
<keyword evidence="1" id="KW-0732">Signal</keyword>
<accession>A0A183DFE9</accession>
<dbReference type="InterPro" id="IPR036179">
    <property type="entry name" value="Ig-like_dom_sf"/>
</dbReference>
<feature type="signal peptide" evidence="1">
    <location>
        <begin position="1"/>
        <end position="19"/>
    </location>
</feature>
<sequence length="87" mass="9737">MVNGIGSFILAFLLSSAEAVITTKGRRFVVNEGDSVELPCNIQDIADDAVVIWKRGEQVLFTDEEVFHEDQRFLLHRENNVGSNTTI</sequence>
<evidence type="ECO:0000313" key="5">
    <source>
        <dbReference type="WBParaSite" id="GPUH_0000744901-mRNA-1"/>
    </source>
</evidence>
<proteinExistence type="predicted"/>
<keyword evidence="4" id="KW-1185">Reference proteome</keyword>
<evidence type="ECO:0000313" key="3">
    <source>
        <dbReference type="EMBL" id="VDK58353.1"/>
    </source>
</evidence>
<dbReference type="InterPro" id="IPR013783">
    <property type="entry name" value="Ig-like_fold"/>
</dbReference>
<dbReference type="PROSITE" id="PS50835">
    <property type="entry name" value="IG_LIKE"/>
    <property type="match status" value="1"/>
</dbReference>
<name>A0A183DFE9_9BILA</name>
<gene>
    <name evidence="3" type="ORF">GPUH_LOCUS7443</name>
</gene>
<evidence type="ECO:0000259" key="2">
    <source>
        <dbReference type="PROSITE" id="PS50835"/>
    </source>
</evidence>
<dbReference type="OrthoDB" id="6159398at2759"/>
<dbReference type="EMBL" id="UYRT01019280">
    <property type="protein sequence ID" value="VDK58353.1"/>
    <property type="molecule type" value="Genomic_DNA"/>
</dbReference>
<feature type="chain" id="PRO_5043138708" evidence="1">
    <location>
        <begin position="20"/>
        <end position="87"/>
    </location>
</feature>
<feature type="domain" description="Ig-like" evidence="2">
    <location>
        <begin position="18"/>
        <end position="87"/>
    </location>
</feature>
<evidence type="ECO:0000256" key="1">
    <source>
        <dbReference type="SAM" id="SignalP"/>
    </source>
</evidence>
<reference evidence="3 4" key="2">
    <citation type="submission" date="2018-11" db="EMBL/GenBank/DDBJ databases">
        <authorList>
            <consortium name="Pathogen Informatics"/>
        </authorList>
    </citation>
    <scope>NUCLEOTIDE SEQUENCE [LARGE SCALE GENOMIC DNA]</scope>
</reference>
<evidence type="ECO:0000313" key="4">
    <source>
        <dbReference type="Proteomes" id="UP000271098"/>
    </source>
</evidence>
<protein>
    <submittedName>
        <fullName evidence="5">Ig-like domain-containing protein</fullName>
    </submittedName>
</protein>
<dbReference type="Proteomes" id="UP000271098">
    <property type="component" value="Unassembled WGS sequence"/>
</dbReference>
<dbReference type="WBParaSite" id="GPUH_0000744901-mRNA-1">
    <property type="protein sequence ID" value="GPUH_0000744901-mRNA-1"/>
    <property type="gene ID" value="GPUH_0000744901"/>
</dbReference>
<dbReference type="InterPro" id="IPR007110">
    <property type="entry name" value="Ig-like_dom"/>
</dbReference>